<sequence length="87" mass="9693">MIDPVRHEHWKGFEIDTREMPVRHCATPSATPDTYVALVRIVRAGTVLADWHLPRYAQQWASADEAHREAVEYAIKAIASGRVGAAA</sequence>
<dbReference type="EMBL" id="AP009385">
    <property type="protein sequence ID" value="BAG42811.1"/>
    <property type="molecule type" value="Genomic_DNA"/>
</dbReference>
<organism evidence="1 2">
    <name type="scientific">Burkholderia multivorans (strain ATCC 17616 / 249)</name>
    <dbReference type="NCBI Taxonomy" id="395019"/>
    <lineage>
        <taxon>Bacteria</taxon>
        <taxon>Pseudomonadati</taxon>
        <taxon>Pseudomonadota</taxon>
        <taxon>Betaproteobacteria</taxon>
        <taxon>Burkholderiales</taxon>
        <taxon>Burkholderiaceae</taxon>
        <taxon>Burkholderia</taxon>
        <taxon>Burkholderia cepacia complex</taxon>
    </lineage>
</organism>
<dbReference type="KEGG" id="bmj:BMULJ_00857"/>
<accession>A0A0H3KD33</accession>
<evidence type="ECO:0000313" key="2">
    <source>
        <dbReference type="Proteomes" id="UP000008815"/>
    </source>
</evidence>
<dbReference type="HOGENOM" id="CLU_186126_0_0_4"/>
<proteinExistence type="predicted"/>
<name>A0A0H3KD33_BURM1</name>
<protein>
    <submittedName>
        <fullName evidence="1">Uncharacterized protein</fullName>
    </submittedName>
</protein>
<dbReference type="Proteomes" id="UP000008815">
    <property type="component" value="Chromosome 1"/>
</dbReference>
<dbReference type="RefSeq" id="WP_012213912.1">
    <property type="nucleotide sequence ID" value="NC_010084.1"/>
</dbReference>
<keyword evidence="2" id="KW-1185">Reference proteome</keyword>
<reference evidence="1 2" key="1">
    <citation type="submission" date="2007-04" db="EMBL/GenBank/DDBJ databases">
        <title>Complete genome sequence of Burkholderia multivorans ATCC 17616.</title>
        <authorList>
            <person name="Ohtsubo Y."/>
            <person name="Yamashita A."/>
            <person name="Kurokawa K."/>
            <person name="Takami H."/>
            <person name="Yuhara S."/>
            <person name="Nishiyama E."/>
            <person name="Endo R."/>
            <person name="Miyazaki R."/>
            <person name="Ono A."/>
            <person name="Yano K."/>
            <person name="Ito M."/>
            <person name="Sota M."/>
            <person name="Yuji N."/>
            <person name="Hattori M."/>
            <person name="Tsuda M."/>
        </authorList>
    </citation>
    <scope>NUCLEOTIDE SEQUENCE [LARGE SCALE GENOMIC DNA]</scope>
    <source>
        <strain evidence="2">ATCC 17616 / 249</strain>
    </source>
</reference>
<dbReference type="eggNOG" id="ENOG50316ZN">
    <property type="taxonomic scope" value="Bacteria"/>
</dbReference>
<dbReference type="KEGG" id="bmu:Bmul_2383"/>
<dbReference type="AlphaFoldDB" id="A0A0H3KD33"/>
<evidence type="ECO:0000313" key="1">
    <source>
        <dbReference type="EMBL" id="BAG42811.1"/>
    </source>
</evidence>
<gene>
    <name evidence="1" type="ordered locus">BMULJ_00857</name>
</gene>